<name>A0A8J5NB65_HOMAM</name>
<dbReference type="AlphaFoldDB" id="A0A8J5NB65"/>
<reference evidence="1" key="1">
    <citation type="journal article" date="2021" name="Sci. Adv.">
        <title>The American lobster genome reveals insights on longevity, neural, and immune adaptations.</title>
        <authorList>
            <person name="Polinski J.M."/>
            <person name="Zimin A.V."/>
            <person name="Clark K.F."/>
            <person name="Kohn A.B."/>
            <person name="Sadowski N."/>
            <person name="Timp W."/>
            <person name="Ptitsyn A."/>
            <person name="Khanna P."/>
            <person name="Romanova D.Y."/>
            <person name="Williams P."/>
            <person name="Greenwood S.J."/>
            <person name="Moroz L.L."/>
            <person name="Walt D.R."/>
            <person name="Bodnar A.G."/>
        </authorList>
    </citation>
    <scope>NUCLEOTIDE SEQUENCE</scope>
    <source>
        <strain evidence="1">GMGI-L3</strain>
    </source>
</reference>
<gene>
    <name evidence="1" type="ORF">Hamer_G009161</name>
</gene>
<sequence length="490" mass="55035">MFYQLVYLLLQRSAAQSRYSLPDNIQPANHPIENGVIWTPYGPVALGTLLSGDIGQSAVIGAMATTTGNEIYLGPNGRFCNLTAAPKLFTLANNYNGITSYLSRAEIFGGIDGLLIATLLQSSSSSQMKLSQILRMYYSEHGLPNNQDQRACNRMMAYKELDADKIKEQALNFMYAYSDKFPEVKRMITEYQDHFSGIESSFKSALNNVWSSFTSFVGSYDYTDYDRCPIYSKKDVKCENKVDLIMVYGHEGGIYEMDKQRQYISLLGTMLSVSVDRSRLGVLDGKSAQWKFPLTNFSNVADWGSNYTVDDIGSYGSGSDMMAVLKELTAYYTNFYTKLHSDGKNASAHSQVVLWNVPGSIPDPDTFLDLLSQFRQRFPDVYFLLVGKSKNSFIDMLVDPSTDFFTNNVQEIEVFAATLAKRICKIPSVFVYPACDTYNSNFSNYQEATHVYTGYVSPNFTTYIKIAPQNFRFSGSLKLKVSGITFITVF</sequence>
<organism evidence="1 2">
    <name type="scientific">Homarus americanus</name>
    <name type="common">American lobster</name>
    <dbReference type="NCBI Taxonomy" id="6706"/>
    <lineage>
        <taxon>Eukaryota</taxon>
        <taxon>Metazoa</taxon>
        <taxon>Ecdysozoa</taxon>
        <taxon>Arthropoda</taxon>
        <taxon>Crustacea</taxon>
        <taxon>Multicrustacea</taxon>
        <taxon>Malacostraca</taxon>
        <taxon>Eumalacostraca</taxon>
        <taxon>Eucarida</taxon>
        <taxon>Decapoda</taxon>
        <taxon>Pleocyemata</taxon>
        <taxon>Astacidea</taxon>
        <taxon>Nephropoidea</taxon>
        <taxon>Nephropidae</taxon>
        <taxon>Homarus</taxon>
    </lineage>
</organism>
<dbReference type="EMBL" id="JAHLQT010003582">
    <property type="protein sequence ID" value="KAG7176362.1"/>
    <property type="molecule type" value="Genomic_DNA"/>
</dbReference>
<protein>
    <submittedName>
        <fullName evidence="1">Uncharacterized protein</fullName>
    </submittedName>
</protein>
<dbReference type="Proteomes" id="UP000747542">
    <property type="component" value="Unassembled WGS sequence"/>
</dbReference>
<evidence type="ECO:0000313" key="2">
    <source>
        <dbReference type="Proteomes" id="UP000747542"/>
    </source>
</evidence>
<keyword evidence="2" id="KW-1185">Reference proteome</keyword>
<evidence type="ECO:0000313" key="1">
    <source>
        <dbReference type="EMBL" id="KAG7176362.1"/>
    </source>
</evidence>
<accession>A0A8J5NB65</accession>
<comment type="caution">
    <text evidence="1">The sequence shown here is derived from an EMBL/GenBank/DDBJ whole genome shotgun (WGS) entry which is preliminary data.</text>
</comment>
<proteinExistence type="predicted"/>